<dbReference type="Proteomes" id="UP000002706">
    <property type="component" value="Chromosome"/>
</dbReference>
<dbReference type="FunCoup" id="Q3ACT8">
    <property type="interactions" value="5"/>
</dbReference>
<dbReference type="PANTHER" id="PTHR30029:SF2">
    <property type="entry name" value="STAGE V SPORULATION PROTEIN R"/>
    <property type="match status" value="1"/>
</dbReference>
<dbReference type="PANTHER" id="PTHR30029">
    <property type="entry name" value="STAGE V SPORULATION PROTEIN R"/>
    <property type="match status" value="1"/>
</dbReference>
<evidence type="ECO:0000313" key="3">
    <source>
        <dbReference type="EMBL" id="ABB14426.1"/>
    </source>
</evidence>
<accession>Q3ACT8</accession>
<dbReference type="InterPro" id="IPR056174">
    <property type="entry name" value="SpoVR_N"/>
</dbReference>
<evidence type="ECO:0000259" key="1">
    <source>
        <dbReference type="Pfam" id="PF04293"/>
    </source>
</evidence>
<feature type="domain" description="SpoVR-like C-terminal" evidence="2">
    <location>
        <begin position="369"/>
        <end position="420"/>
    </location>
</feature>
<dbReference type="Pfam" id="PF24755">
    <property type="entry name" value="SpoVR_C"/>
    <property type="match status" value="1"/>
</dbReference>
<dbReference type="InParanoid" id="Q3ACT8"/>
<dbReference type="EMBL" id="CP000141">
    <property type="protein sequence ID" value="ABB14426.1"/>
    <property type="molecule type" value="Genomic_DNA"/>
</dbReference>
<dbReference type="eggNOG" id="COG2719">
    <property type="taxonomic scope" value="Bacteria"/>
</dbReference>
<keyword evidence="4" id="KW-1185">Reference proteome</keyword>
<dbReference type="Pfam" id="PF04293">
    <property type="entry name" value="SpoVR"/>
    <property type="match status" value="1"/>
</dbReference>
<dbReference type="InterPro" id="IPR007390">
    <property type="entry name" value="Spore_V_R"/>
</dbReference>
<dbReference type="KEGG" id="chy:CHY_1202"/>
<dbReference type="HOGENOM" id="CLU_010179_1_0_9"/>
<dbReference type="STRING" id="246194.CHY_1202"/>
<dbReference type="OrthoDB" id="9784270at2"/>
<dbReference type="InterPro" id="IPR057008">
    <property type="entry name" value="SpoVR-like_C"/>
</dbReference>
<evidence type="ECO:0000259" key="2">
    <source>
        <dbReference type="Pfam" id="PF24755"/>
    </source>
</evidence>
<proteinExistence type="predicted"/>
<reference evidence="3 4" key="1">
    <citation type="journal article" date="2005" name="PLoS Genet.">
        <title>Life in hot carbon monoxide: the complete genome sequence of Carboxydothermus hydrogenoformans Z-2901.</title>
        <authorList>
            <person name="Wu M."/>
            <person name="Ren Q."/>
            <person name="Durkin A.S."/>
            <person name="Daugherty S.C."/>
            <person name="Brinkac L.M."/>
            <person name="Dodson R.J."/>
            <person name="Madupu R."/>
            <person name="Sullivan S.A."/>
            <person name="Kolonay J.F."/>
            <person name="Haft D.H."/>
            <person name="Nelson W.C."/>
            <person name="Tallon L.J."/>
            <person name="Jones K.M."/>
            <person name="Ulrich L.E."/>
            <person name="Gonzalez J.M."/>
            <person name="Zhulin I.B."/>
            <person name="Robb F.T."/>
            <person name="Eisen J.A."/>
        </authorList>
    </citation>
    <scope>NUCLEOTIDE SEQUENCE [LARGE SCALE GENOMIC DNA]</scope>
    <source>
        <strain evidence="4">ATCC BAA-161 / DSM 6008 / Z-2901</strain>
    </source>
</reference>
<feature type="domain" description="SpoVR protein-like N-terminal" evidence="1">
    <location>
        <begin position="3"/>
        <end position="367"/>
    </location>
</feature>
<name>Q3ACT8_CARHZ</name>
<evidence type="ECO:0000313" key="4">
    <source>
        <dbReference type="Proteomes" id="UP000002706"/>
    </source>
</evidence>
<dbReference type="RefSeq" id="WP_011344122.1">
    <property type="nucleotide sequence ID" value="NC_007503.1"/>
</dbReference>
<organism evidence="3 4">
    <name type="scientific">Carboxydothermus hydrogenoformans (strain ATCC BAA-161 / DSM 6008 / Z-2901)</name>
    <dbReference type="NCBI Taxonomy" id="246194"/>
    <lineage>
        <taxon>Bacteria</taxon>
        <taxon>Bacillati</taxon>
        <taxon>Bacillota</taxon>
        <taxon>Clostridia</taxon>
        <taxon>Thermoanaerobacterales</taxon>
        <taxon>Thermoanaerobacteraceae</taxon>
        <taxon>Carboxydothermus</taxon>
    </lineage>
</organism>
<gene>
    <name evidence="3" type="primary">spoVR</name>
    <name evidence="3" type="ordered locus">CHY_1202</name>
</gene>
<dbReference type="AlphaFoldDB" id="Q3ACT8"/>
<sequence>MEELTYLEEAVEKIGEIAANLGLDFFPMRFEICPAEVIYTFGAYGMPTRFSHWTFGKAYHKMKTQYDYNLSRIYELVINTNPCYAFLLEGNSLVQNKLVIAHVYGHSDFFKNNWHFKNTNRKMLETMSVHARRIDEFSFRYGKEKVEKFLDAVLSIEEHIDPFEGIIKEQSKKKKAKETKNPYADLWFETDVLKDEEEKEKKPVKDILGFIGNNSRYLEDWQREIIFMVREEMKYFWPQLKTKIMNEGWAAYWHIRIMRELDLDENESIEYAKLNAQILQPTRFGINPYLLGLKVFEDIEKRFGKEMIFEVREIDCDVTFLRNYLNEKLVEELDLYNFQKVGSEWRVTEKSWEKVRDNLVLSLNNCGFPYIEILDDDYGKNGELYLRHRYEGIELDIYYLERTLPYVYELWGKPVHLETVVDRKHVLFTFNGEKHLRKIIEGSGKY</sequence>
<protein>
    <submittedName>
        <fullName evidence="3">Stage V sporulation protein R</fullName>
    </submittedName>
</protein>